<dbReference type="Proteomes" id="UP001500751">
    <property type="component" value="Unassembled WGS sequence"/>
</dbReference>
<dbReference type="InterPro" id="IPR043129">
    <property type="entry name" value="ATPase_NBD"/>
</dbReference>
<gene>
    <name evidence="2" type="ORF">GCM10009839_45300</name>
</gene>
<evidence type="ECO:0000313" key="3">
    <source>
        <dbReference type="Proteomes" id="UP001500751"/>
    </source>
</evidence>
<feature type="domain" description="ATPase BadF/BadG/BcrA/BcrD type" evidence="1">
    <location>
        <begin position="33"/>
        <end position="273"/>
    </location>
</feature>
<accession>A0ABN2UQX6</accession>
<reference evidence="2 3" key="1">
    <citation type="journal article" date="2019" name="Int. J. Syst. Evol. Microbiol.">
        <title>The Global Catalogue of Microorganisms (GCM) 10K type strain sequencing project: providing services to taxonomists for standard genome sequencing and annotation.</title>
        <authorList>
            <consortium name="The Broad Institute Genomics Platform"/>
            <consortium name="The Broad Institute Genome Sequencing Center for Infectious Disease"/>
            <person name="Wu L."/>
            <person name="Ma J."/>
        </authorList>
    </citation>
    <scope>NUCLEOTIDE SEQUENCE [LARGE SCALE GENOMIC DNA]</scope>
    <source>
        <strain evidence="2 3">JCM 16014</strain>
    </source>
</reference>
<dbReference type="PANTHER" id="PTHR43190">
    <property type="entry name" value="N-ACETYL-D-GLUCOSAMINE KINASE"/>
    <property type="match status" value="1"/>
</dbReference>
<organism evidence="2 3">
    <name type="scientific">Catenulispora yoronensis</name>
    <dbReference type="NCBI Taxonomy" id="450799"/>
    <lineage>
        <taxon>Bacteria</taxon>
        <taxon>Bacillati</taxon>
        <taxon>Actinomycetota</taxon>
        <taxon>Actinomycetes</taxon>
        <taxon>Catenulisporales</taxon>
        <taxon>Catenulisporaceae</taxon>
        <taxon>Catenulispora</taxon>
    </lineage>
</organism>
<dbReference type="RefSeq" id="WP_344667635.1">
    <property type="nucleotide sequence ID" value="NZ_BAAAQN010000027.1"/>
</dbReference>
<dbReference type="SUPFAM" id="SSF53067">
    <property type="entry name" value="Actin-like ATPase domain"/>
    <property type="match status" value="1"/>
</dbReference>
<evidence type="ECO:0000259" key="1">
    <source>
        <dbReference type="Pfam" id="PF01869"/>
    </source>
</evidence>
<dbReference type="InterPro" id="IPR002731">
    <property type="entry name" value="ATPase_BadF"/>
</dbReference>
<keyword evidence="3" id="KW-1185">Reference proteome</keyword>
<dbReference type="EMBL" id="BAAAQN010000027">
    <property type="protein sequence ID" value="GAA2038625.1"/>
    <property type="molecule type" value="Genomic_DNA"/>
</dbReference>
<dbReference type="Gene3D" id="3.30.420.40">
    <property type="match status" value="2"/>
</dbReference>
<name>A0ABN2UQX6_9ACTN</name>
<dbReference type="Pfam" id="PF01869">
    <property type="entry name" value="BcrAD_BadFG"/>
    <property type="match status" value="1"/>
</dbReference>
<comment type="caution">
    <text evidence="2">The sequence shown here is derived from an EMBL/GenBank/DDBJ whole genome shotgun (WGS) entry which is preliminary data.</text>
</comment>
<dbReference type="PANTHER" id="PTHR43190:SF3">
    <property type="entry name" value="N-ACETYL-D-GLUCOSAMINE KINASE"/>
    <property type="match status" value="1"/>
</dbReference>
<sequence length="326" mass="31926">MSSLPVAAVDGGKSGLRIAVLCEHGRSEGTGPGYSFEQDDSAAGRDGASGHLAEAVRVAWSTVGADPCLAGARLDGICLGLTGLPASADTRAALAGRLDKLFPGAAIMIATDGVLAHAGALAGPGVTIAAGTGTAVLALNAQGRSASRDGWGPLVGDRGSAYAVGLAGLQAAGRALDEAGPATALAAALERHLGGRDLAALRRLYSNPVAVTEVAAFARDVAEAARDGDAVAVAIFRDAAGDLAATAAAAARAVGLAGDDAAAALTGGLAGAGDVLVEPLRTALAGYGLALVPAAGDVLDGGLRLANWTSAPAYRQLVELYPKVLR</sequence>
<protein>
    <submittedName>
        <fullName evidence="2">BadF/BadG/BcrA/BcrD ATPase family protein</fullName>
    </submittedName>
</protein>
<dbReference type="InterPro" id="IPR052519">
    <property type="entry name" value="Euk-type_GlcNAc_Kinase"/>
</dbReference>
<proteinExistence type="predicted"/>
<evidence type="ECO:0000313" key="2">
    <source>
        <dbReference type="EMBL" id="GAA2038625.1"/>
    </source>
</evidence>